<dbReference type="Proteomes" id="UP001497444">
    <property type="component" value="Chromosome 17"/>
</dbReference>
<dbReference type="EMBL" id="OZ020112">
    <property type="protein sequence ID" value="CAK9265538.1"/>
    <property type="molecule type" value="Genomic_DNA"/>
</dbReference>
<evidence type="ECO:0000313" key="2">
    <source>
        <dbReference type="Proteomes" id="UP001497444"/>
    </source>
</evidence>
<evidence type="ECO:0000313" key="1">
    <source>
        <dbReference type="EMBL" id="CAK9265538.1"/>
    </source>
</evidence>
<proteinExistence type="predicted"/>
<keyword evidence="2" id="KW-1185">Reference proteome</keyword>
<name>A0ABP0WFA3_9BRYO</name>
<sequence length="216" mass="23345">MEQQRGKGGPAGTGDVDHAVAEVLLSPALTCHPFDAFRVLAFRMLLAASSPLFSCSSCGFDCVQEGVSKCDALASVVAAGHAFERFTRRGGSVEEEDERRCSFFGALTEEEDGQASVRVSGFSVPCDWRLKSPAGSTVDTELQQEKSMLEIVGLRILADKHVDVFSQALILRASRILDPKFDSVVVSRGLLMILAVPDSSPCAHFQCQPHLCNRPE</sequence>
<accession>A0ABP0WFA3</accession>
<gene>
    <name evidence="1" type="ORF">CSSPJE1EN1_LOCUS11016</name>
</gene>
<reference evidence="1" key="1">
    <citation type="submission" date="2024-02" db="EMBL/GenBank/DDBJ databases">
        <authorList>
            <consortium name="ELIXIR-Norway"/>
            <consortium name="Elixir Norway"/>
        </authorList>
    </citation>
    <scope>NUCLEOTIDE SEQUENCE</scope>
</reference>
<protein>
    <submittedName>
        <fullName evidence="1">Uncharacterized protein</fullName>
    </submittedName>
</protein>
<organism evidence="1 2">
    <name type="scientific">Sphagnum jensenii</name>
    <dbReference type="NCBI Taxonomy" id="128206"/>
    <lineage>
        <taxon>Eukaryota</taxon>
        <taxon>Viridiplantae</taxon>
        <taxon>Streptophyta</taxon>
        <taxon>Embryophyta</taxon>
        <taxon>Bryophyta</taxon>
        <taxon>Sphagnophytina</taxon>
        <taxon>Sphagnopsida</taxon>
        <taxon>Sphagnales</taxon>
        <taxon>Sphagnaceae</taxon>
        <taxon>Sphagnum</taxon>
    </lineage>
</organism>